<reference evidence="2" key="1">
    <citation type="submission" date="2014-07" db="EMBL/GenBank/DDBJ databases">
        <authorList>
            <person name="Urmite Genomes Urmite Genomes"/>
        </authorList>
    </citation>
    <scope>NUCLEOTIDE SEQUENCE</scope>
    <source>
        <strain evidence="2">11W110_air</strain>
    </source>
</reference>
<evidence type="ECO:0000256" key="1">
    <source>
        <dbReference type="SAM" id="Phobius"/>
    </source>
</evidence>
<gene>
    <name evidence="2" type="ORF">BN1051_02383</name>
</gene>
<sequence>METEEPQAPGQGPDRWMLRRPTAAQAARIAVPTLLGLAGFVAVAGAVASTGGTLAVTLPATAILAVLLASAGAAPFALPTLARMPWWKPAAGIIAAAVLLLVLHLAAGHVVLFTLPAAPVAVAGGALLLSTSLWGQFRRGPAPEPVIVPARELSSRPYAGTLLTVLANWILFLAAGAVTAGFLLNR</sequence>
<feature type="transmembrane region" description="Helical" evidence="1">
    <location>
        <begin position="158"/>
        <end position="184"/>
    </location>
</feature>
<accession>A0A078MRX2</accession>
<proteinExistence type="predicted"/>
<dbReference type="AlphaFoldDB" id="A0A078MRX2"/>
<name>A0A078MRX2_9MICC</name>
<keyword evidence="1" id="KW-0812">Transmembrane</keyword>
<keyword evidence="1" id="KW-0472">Membrane</keyword>
<organism evidence="2">
    <name type="scientific">Arthrobacter saudimassiliensis</name>
    <dbReference type="NCBI Taxonomy" id="1461584"/>
    <lineage>
        <taxon>Bacteria</taxon>
        <taxon>Bacillati</taxon>
        <taxon>Actinomycetota</taxon>
        <taxon>Actinomycetes</taxon>
        <taxon>Micrococcales</taxon>
        <taxon>Micrococcaceae</taxon>
        <taxon>Arthrobacter</taxon>
    </lineage>
</organism>
<protein>
    <submittedName>
        <fullName evidence="2">Uncharacterized protein</fullName>
    </submittedName>
</protein>
<keyword evidence="1" id="KW-1133">Transmembrane helix</keyword>
<feature type="transmembrane region" description="Helical" evidence="1">
    <location>
        <begin position="26"/>
        <end position="48"/>
    </location>
</feature>
<dbReference type="PATRIC" id="fig|1461584.3.peg.2358"/>
<evidence type="ECO:0000313" key="2">
    <source>
        <dbReference type="EMBL" id="CEA09020.1"/>
    </source>
</evidence>
<feature type="transmembrane region" description="Helical" evidence="1">
    <location>
        <begin position="90"/>
        <end position="112"/>
    </location>
</feature>
<feature type="transmembrane region" description="Helical" evidence="1">
    <location>
        <begin position="118"/>
        <end position="137"/>
    </location>
</feature>
<dbReference type="EMBL" id="LN483071">
    <property type="protein sequence ID" value="CEA09020.1"/>
    <property type="molecule type" value="Genomic_DNA"/>
</dbReference>
<feature type="transmembrane region" description="Helical" evidence="1">
    <location>
        <begin position="54"/>
        <end position="78"/>
    </location>
</feature>